<dbReference type="GO" id="GO:0003677">
    <property type="term" value="F:DNA binding"/>
    <property type="evidence" value="ECO:0007669"/>
    <property type="project" value="UniProtKB-KW"/>
</dbReference>
<sequence>MKDEDLHSNLCMALMRVGAAVTGGFDRFFAVHRLTHAQFRTLLAVYEAGSEGVAPSVLAEQLFLERTTVTAVTTRLVDRGWLERAPGENRRTVRLRLTRKGLEVLRELVPLASVLAAQTLEPLSTPALQVLQGALNAAEEALRHTLPRARGAGLRAPGEE</sequence>
<keyword evidence="2" id="KW-0238">DNA-binding</keyword>
<dbReference type="Proteomes" id="UP000192582">
    <property type="component" value="Unassembled WGS sequence"/>
</dbReference>
<evidence type="ECO:0000259" key="1">
    <source>
        <dbReference type="PROSITE" id="PS50995"/>
    </source>
</evidence>
<dbReference type="AlphaFoldDB" id="A0A1W1VEW9"/>
<dbReference type="PANTHER" id="PTHR33164">
    <property type="entry name" value="TRANSCRIPTIONAL REGULATOR, MARR FAMILY"/>
    <property type="match status" value="1"/>
</dbReference>
<organism evidence="2 3">
    <name type="scientific">Deinococcus hopiensis KR-140</name>
    <dbReference type="NCBI Taxonomy" id="695939"/>
    <lineage>
        <taxon>Bacteria</taxon>
        <taxon>Thermotogati</taxon>
        <taxon>Deinococcota</taxon>
        <taxon>Deinococci</taxon>
        <taxon>Deinococcales</taxon>
        <taxon>Deinococcaceae</taxon>
        <taxon>Deinococcus</taxon>
    </lineage>
</organism>
<dbReference type="SMART" id="SM00347">
    <property type="entry name" value="HTH_MARR"/>
    <property type="match status" value="1"/>
</dbReference>
<dbReference type="EMBL" id="FWWU01000009">
    <property type="protein sequence ID" value="SMB91908.1"/>
    <property type="molecule type" value="Genomic_DNA"/>
</dbReference>
<name>A0A1W1VEW9_9DEIO</name>
<dbReference type="InterPro" id="IPR036390">
    <property type="entry name" value="WH_DNA-bd_sf"/>
</dbReference>
<reference evidence="2 3" key="1">
    <citation type="submission" date="2017-04" db="EMBL/GenBank/DDBJ databases">
        <authorList>
            <person name="Afonso C.L."/>
            <person name="Miller P.J."/>
            <person name="Scott M.A."/>
            <person name="Spackman E."/>
            <person name="Goraichik I."/>
            <person name="Dimitrov K.M."/>
            <person name="Suarez D.L."/>
            <person name="Swayne D.E."/>
        </authorList>
    </citation>
    <scope>NUCLEOTIDE SEQUENCE [LARGE SCALE GENOMIC DNA]</scope>
    <source>
        <strain evidence="2 3">KR-140</strain>
    </source>
</reference>
<dbReference type="Gene3D" id="1.10.10.10">
    <property type="entry name" value="Winged helix-like DNA-binding domain superfamily/Winged helix DNA-binding domain"/>
    <property type="match status" value="1"/>
</dbReference>
<accession>A0A1W1VEW9</accession>
<gene>
    <name evidence="2" type="ORF">SAMN00790413_01354</name>
</gene>
<dbReference type="SUPFAM" id="SSF46785">
    <property type="entry name" value="Winged helix' DNA-binding domain"/>
    <property type="match status" value="1"/>
</dbReference>
<dbReference type="InterPro" id="IPR036388">
    <property type="entry name" value="WH-like_DNA-bd_sf"/>
</dbReference>
<evidence type="ECO:0000313" key="3">
    <source>
        <dbReference type="Proteomes" id="UP000192582"/>
    </source>
</evidence>
<dbReference type="GO" id="GO:0003700">
    <property type="term" value="F:DNA-binding transcription factor activity"/>
    <property type="evidence" value="ECO:0007669"/>
    <property type="project" value="InterPro"/>
</dbReference>
<proteinExistence type="predicted"/>
<keyword evidence="3" id="KW-1185">Reference proteome</keyword>
<dbReference type="PROSITE" id="PS50995">
    <property type="entry name" value="HTH_MARR_2"/>
    <property type="match status" value="1"/>
</dbReference>
<evidence type="ECO:0000313" key="2">
    <source>
        <dbReference type="EMBL" id="SMB91908.1"/>
    </source>
</evidence>
<dbReference type="Pfam" id="PF12802">
    <property type="entry name" value="MarR_2"/>
    <property type="match status" value="1"/>
</dbReference>
<dbReference type="InterPro" id="IPR039422">
    <property type="entry name" value="MarR/SlyA-like"/>
</dbReference>
<dbReference type="RefSeq" id="WP_170928722.1">
    <property type="nucleotide sequence ID" value="NZ_FWWU01000009.1"/>
</dbReference>
<dbReference type="InterPro" id="IPR000835">
    <property type="entry name" value="HTH_MarR-typ"/>
</dbReference>
<protein>
    <submittedName>
        <fullName evidence="2">DNA-binding transcriptional regulator, MarR family</fullName>
    </submittedName>
</protein>
<feature type="domain" description="HTH marR-type" evidence="1">
    <location>
        <begin position="7"/>
        <end position="140"/>
    </location>
</feature>
<dbReference type="STRING" id="695939.SAMN00790413_01354"/>
<dbReference type="GO" id="GO:0006950">
    <property type="term" value="P:response to stress"/>
    <property type="evidence" value="ECO:0007669"/>
    <property type="project" value="TreeGrafter"/>
</dbReference>
<dbReference type="PANTHER" id="PTHR33164:SF43">
    <property type="entry name" value="HTH-TYPE TRANSCRIPTIONAL REPRESSOR YETL"/>
    <property type="match status" value="1"/>
</dbReference>